<evidence type="ECO:0000313" key="6">
    <source>
        <dbReference type="EMBL" id="GAF26498.1"/>
    </source>
</evidence>
<keyword evidence="2" id="KW-0812">Transmembrane</keyword>
<comment type="subcellular location">
    <subcellularLocation>
        <location evidence="5">Cell membrane</location>
    </subcellularLocation>
    <subcellularLocation>
        <location evidence="5">Bacterial flagellum basal body</location>
    </subcellularLocation>
</comment>
<dbReference type="InterPro" id="IPR022781">
    <property type="entry name" value="Flagellar_biosynth_FliO"/>
</dbReference>
<dbReference type="Proteomes" id="UP000063718">
    <property type="component" value="Unassembled WGS sequence"/>
</dbReference>
<organism evidence="6">
    <name type="scientific">Moorella thermoacetica Y72</name>
    <dbReference type="NCBI Taxonomy" id="1325331"/>
    <lineage>
        <taxon>Bacteria</taxon>
        <taxon>Bacillati</taxon>
        <taxon>Bacillota</taxon>
        <taxon>Clostridia</taxon>
        <taxon>Neomoorellales</taxon>
        <taxon>Neomoorellaceae</taxon>
        <taxon>Neomoorella</taxon>
    </lineage>
</organism>
<evidence type="ECO:0000256" key="3">
    <source>
        <dbReference type="ARBA" id="ARBA00022989"/>
    </source>
</evidence>
<protein>
    <recommendedName>
        <fullName evidence="5">Flagellar protein</fullName>
    </recommendedName>
</protein>
<dbReference type="GO" id="GO:0009425">
    <property type="term" value="C:bacterial-type flagellum basal body"/>
    <property type="evidence" value="ECO:0007669"/>
    <property type="project" value="UniProtKB-SubCell"/>
</dbReference>
<dbReference type="RefSeq" id="WP_025774216.1">
    <property type="nucleotide sequence ID" value="NZ_DF238840.1"/>
</dbReference>
<keyword evidence="5" id="KW-0975">Bacterial flagellum</keyword>
<keyword evidence="1 5" id="KW-1003">Cell membrane</keyword>
<accession>A0A0S6UBY6</accession>
<dbReference type="NCBIfam" id="TIGR03500">
    <property type="entry name" value="FliO_TIGR"/>
    <property type="match status" value="1"/>
</dbReference>
<dbReference type="GO" id="GO:0044781">
    <property type="term" value="P:bacterial-type flagellum organization"/>
    <property type="evidence" value="ECO:0007669"/>
    <property type="project" value="UniProtKB-UniRule"/>
</dbReference>
<keyword evidence="3" id="KW-1133">Transmembrane helix</keyword>
<evidence type="ECO:0000256" key="2">
    <source>
        <dbReference type="ARBA" id="ARBA00022692"/>
    </source>
</evidence>
<evidence type="ECO:0000256" key="5">
    <source>
        <dbReference type="RuleBase" id="RU362064"/>
    </source>
</evidence>
<gene>
    <name evidence="6" type="ORF">MTY_1838</name>
</gene>
<name>A0A0S6UBY6_NEOTH</name>
<keyword evidence="4" id="KW-0472">Membrane</keyword>
<sequence length="135" mass="14444">MDRELVLALVRLAIFLPLVLALAYITVRFGLGRVTGLATGSGHLEVLERVQLSNKTGLAVIRCGERYFLVGLGDGPPALLAELPDYPAEVAEAGEIKVYPLQSLEKGEPGAVTGGTGRVAELLQAGWQRLRRHDG</sequence>
<reference evidence="6" key="1">
    <citation type="journal article" date="2014" name="Gene">
        <title>Genome-guided analysis of transformation efficiency and carbon dioxide assimilation by Moorella thermoacetica Y72.</title>
        <authorList>
            <person name="Tsukahara K."/>
            <person name="Kita A."/>
            <person name="Nakashimada Y."/>
            <person name="Hoshino T."/>
            <person name="Murakami K."/>
        </authorList>
    </citation>
    <scope>NUCLEOTIDE SEQUENCE [LARGE SCALE GENOMIC DNA]</scope>
    <source>
        <strain evidence="6">Y72</strain>
    </source>
</reference>
<dbReference type="Pfam" id="PF04347">
    <property type="entry name" value="FliO"/>
    <property type="match status" value="1"/>
</dbReference>
<dbReference type="GO" id="GO:0005886">
    <property type="term" value="C:plasma membrane"/>
    <property type="evidence" value="ECO:0007669"/>
    <property type="project" value="UniProtKB-SubCell"/>
</dbReference>
<evidence type="ECO:0000256" key="1">
    <source>
        <dbReference type="ARBA" id="ARBA00022475"/>
    </source>
</evidence>
<proteinExistence type="inferred from homology"/>
<dbReference type="EMBL" id="DF238840">
    <property type="protein sequence ID" value="GAF26498.1"/>
    <property type="molecule type" value="Genomic_DNA"/>
</dbReference>
<evidence type="ECO:0000256" key="4">
    <source>
        <dbReference type="ARBA" id="ARBA00023136"/>
    </source>
</evidence>
<dbReference type="AlphaFoldDB" id="A0A0S6UBY6"/>
<comment type="similarity">
    <text evidence="5">Belongs to the FliO/MopB family.</text>
</comment>